<proteinExistence type="predicted"/>
<dbReference type="Proteomes" id="UP000293902">
    <property type="component" value="Chromosome"/>
</dbReference>
<dbReference type="RefSeq" id="WP_111957165.1">
    <property type="nucleotide sequence ID" value="NZ_CP036313.1"/>
</dbReference>
<gene>
    <name evidence="3" type="ORF">DO021_12535</name>
    <name evidence="2" type="ORF">EYB58_14595</name>
</gene>
<dbReference type="AlphaFoldDB" id="A0A328FEY5"/>
<evidence type="ECO:0000313" key="3">
    <source>
        <dbReference type="EMBL" id="RAM01605.1"/>
    </source>
</evidence>
<reference evidence="3 4" key="1">
    <citation type="submission" date="2018-06" db="EMBL/GenBank/DDBJ databases">
        <title>Complete Genome Sequence of Desulfobacter hydrogenophilus (DSM3380).</title>
        <authorList>
            <person name="Marietou A."/>
            <person name="Schreiber L."/>
            <person name="Marshall I."/>
            <person name="Jorgensen B."/>
        </authorList>
    </citation>
    <scope>NUCLEOTIDE SEQUENCE [LARGE SCALE GENOMIC DNA]</scope>
    <source>
        <strain evidence="3 4">DSM 3380</strain>
    </source>
</reference>
<keyword evidence="1" id="KW-0812">Transmembrane</keyword>
<feature type="transmembrane region" description="Helical" evidence="1">
    <location>
        <begin position="7"/>
        <end position="32"/>
    </location>
</feature>
<organism evidence="3 4">
    <name type="scientific">Desulfobacter hydrogenophilus</name>
    <dbReference type="NCBI Taxonomy" id="2291"/>
    <lineage>
        <taxon>Bacteria</taxon>
        <taxon>Pseudomonadati</taxon>
        <taxon>Thermodesulfobacteriota</taxon>
        <taxon>Desulfobacteria</taxon>
        <taxon>Desulfobacterales</taxon>
        <taxon>Desulfobacteraceae</taxon>
        <taxon>Desulfobacter</taxon>
    </lineage>
</organism>
<reference evidence="2 5" key="2">
    <citation type="submission" date="2019-02" db="EMBL/GenBank/DDBJ databases">
        <title>Complete genome sequence of Desulfobacter hydrogenophilus AcRS1.</title>
        <authorList>
            <person name="Marietou A."/>
            <person name="Lund M.B."/>
            <person name="Marshall I.P.G."/>
            <person name="Schreiber L."/>
            <person name="Jorgensen B."/>
        </authorList>
    </citation>
    <scope>NUCLEOTIDE SEQUENCE [LARGE SCALE GENOMIC DNA]</scope>
    <source>
        <strain evidence="2 5">AcRS1</strain>
    </source>
</reference>
<feature type="transmembrane region" description="Helical" evidence="1">
    <location>
        <begin position="68"/>
        <end position="88"/>
    </location>
</feature>
<name>A0A328FEY5_9BACT</name>
<keyword evidence="1" id="KW-1133">Transmembrane helix</keyword>
<evidence type="ECO:0000256" key="1">
    <source>
        <dbReference type="SAM" id="Phobius"/>
    </source>
</evidence>
<protein>
    <submittedName>
        <fullName evidence="3">Uncharacterized protein</fullName>
    </submittedName>
</protein>
<dbReference type="EMBL" id="QLNI01000024">
    <property type="protein sequence ID" value="RAM01605.1"/>
    <property type="molecule type" value="Genomic_DNA"/>
</dbReference>
<evidence type="ECO:0000313" key="2">
    <source>
        <dbReference type="EMBL" id="QBH14043.1"/>
    </source>
</evidence>
<keyword evidence="1" id="KW-0472">Membrane</keyword>
<evidence type="ECO:0000313" key="5">
    <source>
        <dbReference type="Proteomes" id="UP000293902"/>
    </source>
</evidence>
<dbReference type="Proteomes" id="UP000248798">
    <property type="component" value="Unassembled WGS sequence"/>
</dbReference>
<evidence type="ECO:0000313" key="4">
    <source>
        <dbReference type="Proteomes" id="UP000248798"/>
    </source>
</evidence>
<sequence length="91" mass="10101">MTSKLGIISIIAGLVLGLFALLAKFMGTAGFISTMTISNFFEGITDKILDWISNDTVYNALYSFFYEIHFAWILIGLGVLLLIIGTFIRKD</sequence>
<accession>A0A328FEY5</accession>
<keyword evidence="5" id="KW-1185">Reference proteome</keyword>
<dbReference type="OrthoDB" id="5421756at2"/>
<dbReference type="EMBL" id="CP036313">
    <property type="protein sequence ID" value="QBH14043.1"/>
    <property type="molecule type" value="Genomic_DNA"/>
</dbReference>